<evidence type="ECO:0000256" key="3">
    <source>
        <dbReference type="ARBA" id="ARBA00022679"/>
    </source>
</evidence>
<keyword evidence="5" id="KW-0735">Signal-anchor</keyword>
<dbReference type="RefSeq" id="XP_002738025.1">
    <property type="nucleotide sequence ID" value="XM_002737979.1"/>
</dbReference>
<sequence length="316" mass="37965">MNFYGDTENNSTTQCKPVSRFIFIKTMKTGGSTTANMLVRYGIKYQLYTSRYNIGHYTCTNLTGIDFMAMHLRYNRTWMDGIIPDAKYLTILRSPYSQLPSAFYFFNFARPLLNYTDPFRQYIENTDNYTHFTDKHHQHRNGQMWFLNSRFDEGEQDNETSIKLAIQRIDKEIDFAIILEHYDESLVVLKQMMCWDYNDIIYYITKKSSERNPVTTAMKKNIRAWNRADMLLYEHFNHSLWERISNYQGDFKEDLRRFREINKNATRPCLRDKNYVIKDSFCWRLLSDTPKLRHFAIVNQKSRNLTEELKQKCQLL</sequence>
<dbReference type="Gene3D" id="3.40.50.300">
    <property type="entry name" value="P-loop containing nucleotide triphosphate hydrolases"/>
    <property type="match status" value="1"/>
</dbReference>
<proteinExistence type="inferred from homology"/>
<comment type="similarity">
    <text evidence="2">Belongs to the galactose-3-O-sulfotransferase family.</text>
</comment>
<dbReference type="Pfam" id="PF06990">
    <property type="entry name" value="Gal-3-0_sulfotr"/>
    <property type="match status" value="1"/>
</dbReference>
<keyword evidence="9" id="KW-0325">Glycoprotein</keyword>
<dbReference type="InterPro" id="IPR027417">
    <property type="entry name" value="P-loop_NTPase"/>
</dbReference>
<keyword evidence="4" id="KW-0812">Transmembrane</keyword>
<name>A0ABM0GV73_SACKO</name>
<keyword evidence="8" id="KW-0472">Membrane</keyword>
<dbReference type="PANTHER" id="PTHR14647">
    <property type="entry name" value="GALACTOSE-3-O-SULFOTRANSFERASE"/>
    <property type="match status" value="1"/>
</dbReference>
<evidence type="ECO:0000256" key="5">
    <source>
        <dbReference type="ARBA" id="ARBA00022968"/>
    </source>
</evidence>
<dbReference type="Proteomes" id="UP000694865">
    <property type="component" value="Unplaced"/>
</dbReference>
<gene>
    <name evidence="11" type="primary">LOC100366825</name>
</gene>
<evidence type="ECO:0000256" key="8">
    <source>
        <dbReference type="ARBA" id="ARBA00023136"/>
    </source>
</evidence>
<evidence type="ECO:0000256" key="4">
    <source>
        <dbReference type="ARBA" id="ARBA00022692"/>
    </source>
</evidence>
<reference evidence="11" key="1">
    <citation type="submission" date="2025-08" db="UniProtKB">
        <authorList>
            <consortium name="RefSeq"/>
        </authorList>
    </citation>
    <scope>IDENTIFICATION</scope>
    <source>
        <tissue evidence="11">Testes</tissue>
    </source>
</reference>
<dbReference type="InterPro" id="IPR009729">
    <property type="entry name" value="Gal-3-0_sulfotransfrase"/>
</dbReference>
<dbReference type="GeneID" id="100366825"/>
<comment type="subcellular location">
    <subcellularLocation>
        <location evidence="1">Golgi apparatus membrane</location>
        <topology evidence="1">Single-pass type II membrane protein</topology>
    </subcellularLocation>
</comment>
<dbReference type="SUPFAM" id="SSF52540">
    <property type="entry name" value="P-loop containing nucleoside triphosphate hydrolases"/>
    <property type="match status" value="1"/>
</dbReference>
<evidence type="ECO:0000256" key="1">
    <source>
        <dbReference type="ARBA" id="ARBA00004323"/>
    </source>
</evidence>
<accession>A0ABM0GV73</accession>
<keyword evidence="10" id="KW-1185">Reference proteome</keyword>
<dbReference type="PANTHER" id="PTHR14647:SF87">
    <property type="entry name" value="PUTATIVE-RELATED"/>
    <property type="match status" value="1"/>
</dbReference>
<evidence type="ECO:0000256" key="2">
    <source>
        <dbReference type="ARBA" id="ARBA00008124"/>
    </source>
</evidence>
<evidence type="ECO:0000256" key="9">
    <source>
        <dbReference type="ARBA" id="ARBA00023180"/>
    </source>
</evidence>
<keyword evidence="7" id="KW-0333">Golgi apparatus</keyword>
<evidence type="ECO:0000256" key="7">
    <source>
        <dbReference type="ARBA" id="ARBA00023034"/>
    </source>
</evidence>
<keyword evidence="3" id="KW-0808">Transferase</keyword>
<protein>
    <submittedName>
        <fullName evidence="11">Galactosylceramide sulfotransferase-like</fullName>
    </submittedName>
</protein>
<organism evidence="10 11">
    <name type="scientific">Saccoglossus kowalevskii</name>
    <name type="common">Acorn worm</name>
    <dbReference type="NCBI Taxonomy" id="10224"/>
    <lineage>
        <taxon>Eukaryota</taxon>
        <taxon>Metazoa</taxon>
        <taxon>Hemichordata</taxon>
        <taxon>Enteropneusta</taxon>
        <taxon>Harrimaniidae</taxon>
        <taxon>Saccoglossus</taxon>
    </lineage>
</organism>
<evidence type="ECO:0000313" key="11">
    <source>
        <dbReference type="RefSeq" id="XP_002738025.1"/>
    </source>
</evidence>
<evidence type="ECO:0000313" key="10">
    <source>
        <dbReference type="Proteomes" id="UP000694865"/>
    </source>
</evidence>
<keyword evidence="6" id="KW-1133">Transmembrane helix</keyword>
<evidence type="ECO:0000256" key="6">
    <source>
        <dbReference type="ARBA" id="ARBA00022989"/>
    </source>
</evidence>